<dbReference type="CDD" id="cd03784">
    <property type="entry name" value="GT1_Gtf-like"/>
    <property type="match status" value="1"/>
</dbReference>
<evidence type="ECO:0000313" key="5">
    <source>
        <dbReference type="Proteomes" id="UP001652623"/>
    </source>
</evidence>
<dbReference type="InterPro" id="IPR035595">
    <property type="entry name" value="UDP_glycos_trans_CS"/>
</dbReference>
<protein>
    <submittedName>
        <fullName evidence="6">Flavanone 7-O-glucoside 2''-O-beta-L-rhamnosyltransferase-like</fullName>
    </submittedName>
</protein>
<keyword evidence="3" id="KW-0328">Glycosyltransferase</keyword>
<evidence type="ECO:0000256" key="1">
    <source>
        <dbReference type="ARBA" id="ARBA00009995"/>
    </source>
</evidence>
<gene>
    <name evidence="6" type="primary">LOC132803573</name>
</gene>
<proteinExistence type="inferred from homology"/>
<dbReference type="Gene3D" id="3.40.50.2000">
    <property type="entry name" value="Glycogen Phosphorylase B"/>
    <property type="match status" value="2"/>
</dbReference>
<dbReference type="InterPro" id="IPR002213">
    <property type="entry name" value="UDP_glucos_trans"/>
</dbReference>
<evidence type="ECO:0000256" key="3">
    <source>
        <dbReference type="RuleBase" id="RU003718"/>
    </source>
</evidence>
<dbReference type="RefSeq" id="XP_060672785.1">
    <property type="nucleotide sequence ID" value="XM_060816802.1"/>
</dbReference>
<dbReference type="PANTHER" id="PTHR48044">
    <property type="entry name" value="GLYCOSYLTRANSFERASE"/>
    <property type="match status" value="1"/>
</dbReference>
<dbReference type="GeneID" id="132803573"/>
<dbReference type="Proteomes" id="UP001652623">
    <property type="component" value="Chromosome 4"/>
</dbReference>
<reference evidence="6" key="1">
    <citation type="submission" date="2025-08" db="UniProtKB">
        <authorList>
            <consortium name="RefSeq"/>
        </authorList>
    </citation>
    <scope>IDENTIFICATION</scope>
    <source>
        <tissue evidence="6">Seedling</tissue>
    </source>
</reference>
<dbReference type="InterPro" id="IPR013103">
    <property type="entry name" value="RVT_2"/>
</dbReference>
<comment type="similarity">
    <text evidence="1 3">Belongs to the UDP-glycosyltransferase family.</text>
</comment>
<dbReference type="Pfam" id="PF07727">
    <property type="entry name" value="RVT_2"/>
    <property type="match status" value="1"/>
</dbReference>
<feature type="domain" description="Reverse transcriptase Ty1/copia-type" evidence="4">
    <location>
        <begin position="48"/>
        <end position="158"/>
    </location>
</feature>
<organism evidence="5 6">
    <name type="scientific">Ziziphus jujuba</name>
    <name type="common">Chinese jujube</name>
    <name type="synonym">Ziziphus sativa</name>
    <dbReference type="NCBI Taxonomy" id="326968"/>
    <lineage>
        <taxon>Eukaryota</taxon>
        <taxon>Viridiplantae</taxon>
        <taxon>Streptophyta</taxon>
        <taxon>Embryophyta</taxon>
        <taxon>Tracheophyta</taxon>
        <taxon>Spermatophyta</taxon>
        <taxon>Magnoliopsida</taxon>
        <taxon>eudicotyledons</taxon>
        <taxon>Gunneridae</taxon>
        <taxon>Pentapetalae</taxon>
        <taxon>rosids</taxon>
        <taxon>fabids</taxon>
        <taxon>Rosales</taxon>
        <taxon>Rhamnaceae</taxon>
        <taxon>Paliureae</taxon>
        <taxon>Ziziphus</taxon>
    </lineage>
</organism>
<evidence type="ECO:0000256" key="2">
    <source>
        <dbReference type="ARBA" id="ARBA00022679"/>
    </source>
</evidence>
<dbReference type="SUPFAM" id="SSF53756">
    <property type="entry name" value="UDP-Glycosyltransferase/glycogen phosphorylase"/>
    <property type="match status" value="1"/>
</dbReference>
<name>A0ABM4A7S5_ZIZJJ</name>
<keyword evidence="2 3" id="KW-0808">Transferase</keyword>
<accession>A0ABM4A7S5</accession>
<sequence length="383" mass="43670">MDNPNDDLTTYKEKLKDVDVQEWKKAMDCGMESMDSNSVWSLVEVPKGQMDVKTTFVNGKLEEDIYMQQSKGFIAKGQEHMVCKLYRLICELKQASRSWNSRFDETIEMFGFEKSPDELCVYKEIQGSVIVFLILYVDDILLIGNNVKVLSVAKYSLETSKMGFLPFKRGMHLSKKQSTKTPEEKEFINLDFQRDIDFSKSMLSYVFSLNGGAISWRSIKQTSVADSTTEAKYVAASETAKKAVWFKKFFMDLQIIPVGHLVSDPADHDEEGICIIDWLDKKEKSSTVYAHGLELSNVNFIRVIRFPEGKKMELKDALPEGFLERVNEKGMVIENWAPQVKILDHSSIGGLVSQCGWSSIMESLRFGVPIIAMPMQHDQPWNA</sequence>
<dbReference type="Pfam" id="PF00201">
    <property type="entry name" value="UDPGT"/>
    <property type="match status" value="1"/>
</dbReference>
<dbReference type="PANTHER" id="PTHR48044:SF29">
    <property type="entry name" value="GLYCOSYLTRANSFERASE"/>
    <property type="match status" value="1"/>
</dbReference>
<dbReference type="SUPFAM" id="SSF56672">
    <property type="entry name" value="DNA/RNA polymerases"/>
    <property type="match status" value="1"/>
</dbReference>
<evidence type="ECO:0000259" key="4">
    <source>
        <dbReference type="Pfam" id="PF07727"/>
    </source>
</evidence>
<dbReference type="PROSITE" id="PS00375">
    <property type="entry name" value="UDPGT"/>
    <property type="match status" value="1"/>
</dbReference>
<keyword evidence="5" id="KW-1185">Reference proteome</keyword>
<dbReference type="CDD" id="cd09272">
    <property type="entry name" value="RNase_HI_RT_Ty1"/>
    <property type="match status" value="1"/>
</dbReference>
<evidence type="ECO:0000313" key="6">
    <source>
        <dbReference type="RefSeq" id="XP_060672785.1"/>
    </source>
</evidence>
<dbReference type="InterPro" id="IPR043502">
    <property type="entry name" value="DNA/RNA_pol_sf"/>
</dbReference>